<keyword evidence="1" id="KW-0378">Hydrolase</keyword>
<evidence type="ECO:0000313" key="3">
    <source>
        <dbReference type="EMBL" id="CAF9919249.1"/>
    </source>
</evidence>
<dbReference type="GO" id="GO:0035539">
    <property type="term" value="F:8-oxo-7,8-dihydrodeoxyguanosine triphosphate pyrophosphatase activity"/>
    <property type="evidence" value="ECO:0007669"/>
    <property type="project" value="TreeGrafter"/>
</dbReference>
<name>A0A8H3F790_9LECA</name>
<dbReference type="Pfam" id="PF00293">
    <property type="entry name" value="NUDIX"/>
    <property type="match status" value="1"/>
</dbReference>
<dbReference type="PROSITE" id="PS51462">
    <property type="entry name" value="NUDIX"/>
    <property type="match status" value="1"/>
</dbReference>
<dbReference type="InterPro" id="IPR015797">
    <property type="entry name" value="NUDIX_hydrolase-like_dom_sf"/>
</dbReference>
<feature type="domain" description="Nudix hydrolase" evidence="2">
    <location>
        <begin position="9"/>
        <end position="151"/>
    </location>
</feature>
<comment type="caution">
    <text evidence="3">The sequence shown here is derived from an EMBL/GenBank/DDBJ whole genome shotgun (WGS) entry which is preliminary data.</text>
</comment>
<dbReference type="GO" id="GO:0006203">
    <property type="term" value="P:dGTP catabolic process"/>
    <property type="evidence" value="ECO:0007669"/>
    <property type="project" value="TreeGrafter"/>
</dbReference>
<dbReference type="PANTHER" id="PTHR16099">
    <property type="entry name" value="8-OXO-DGTP DIPHOSPHATES NUDT15"/>
    <property type="match status" value="1"/>
</dbReference>
<dbReference type="GO" id="GO:0005829">
    <property type="term" value="C:cytosol"/>
    <property type="evidence" value="ECO:0007669"/>
    <property type="project" value="TreeGrafter"/>
</dbReference>
<evidence type="ECO:0000313" key="4">
    <source>
        <dbReference type="Proteomes" id="UP000664169"/>
    </source>
</evidence>
<evidence type="ECO:0000256" key="1">
    <source>
        <dbReference type="ARBA" id="ARBA00022801"/>
    </source>
</evidence>
<evidence type="ECO:0000259" key="2">
    <source>
        <dbReference type="PROSITE" id="PS51462"/>
    </source>
</evidence>
<dbReference type="InterPro" id="IPR000086">
    <property type="entry name" value="NUDIX_hydrolase_dom"/>
</dbReference>
<dbReference type="PANTHER" id="PTHR16099:SF5">
    <property type="entry name" value="NUCLEOTIDE TRIPHOSPHATE DIPHOSPHATASE NUDT15"/>
    <property type="match status" value="1"/>
</dbReference>
<gene>
    <name evidence="3" type="ORF">GOMPHAMPRED_001717</name>
</gene>
<sequence length="182" mass="20381">MSALAAQSHVRVGVGIFILRLPPGQTHLEYPEDIEFVIGKRKGSHGAGTWSLAGGHLEFNESFEACAVREAEEEVGLKIEDVKFFTATNDIMADAGKHYVTIFVTSRLADSTAEARLMEPDKCEEWKWISWRQFLKWARAEIEALEIGHVVESENRSDVLHGRIFSPLLALVRQRPGLVPVL</sequence>
<dbReference type="AlphaFoldDB" id="A0A8H3F790"/>
<reference evidence="3" key="1">
    <citation type="submission" date="2021-03" db="EMBL/GenBank/DDBJ databases">
        <authorList>
            <person name="Tagirdzhanova G."/>
        </authorList>
    </citation>
    <scope>NUCLEOTIDE SEQUENCE</scope>
</reference>
<dbReference type="Proteomes" id="UP000664169">
    <property type="component" value="Unassembled WGS sequence"/>
</dbReference>
<dbReference type="PROSITE" id="PS00893">
    <property type="entry name" value="NUDIX_BOX"/>
    <property type="match status" value="1"/>
</dbReference>
<dbReference type="OrthoDB" id="447842at2759"/>
<accession>A0A8H3F790</accession>
<organism evidence="3 4">
    <name type="scientific">Gomphillus americanus</name>
    <dbReference type="NCBI Taxonomy" id="1940652"/>
    <lineage>
        <taxon>Eukaryota</taxon>
        <taxon>Fungi</taxon>
        <taxon>Dikarya</taxon>
        <taxon>Ascomycota</taxon>
        <taxon>Pezizomycotina</taxon>
        <taxon>Lecanoromycetes</taxon>
        <taxon>OSLEUM clade</taxon>
        <taxon>Ostropomycetidae</taxon>
        <taxon>Ostropales</taxon>
        <taxon>Graphidaceae</taxon>
        <taxon>Gomphilloideae</taxon>
        <taxon>Gomphillus</taxon>
    </lineage>
</organism>
<dbReference type="InterPro" id="IPR020084">
    <property type="entry name" value="NUDIX_hydrolase_CS"/>
</dbReference>
<protein>
    <recommendedName>
        <fullName evidence="2">Nudix hydrolase domain-containing protein</fullName>
    </recommendedName>
</protein>
<keyword evidence="4" id="KW-1185">Reference proteome</keyword>
<dbReference type="EMBL" id="CAJPDQ010000014">
    <property type="protein sequence ID" value="CAF9919249.1"/>
    <property type="molecule type" value="Genomic_DNA"/>
</dbReference>
<dbReference type="CDD" id="cd04678">
    <property type="entry name" value="NUDIX_MTH2_Nudt15"/>
    <property type="match status" value="1"/>
</dbReference>
<proteinExistence type="predicted"/>
<dbReference type="FunFam" id="3.90.79.10:FF:000060">
    <property type="entry name" value="Nudix hydrolase 1"/>
    <property type="match status" value="1"/>
</dbReference>
<dbReference type="Gene3D" id="3.90.79.10">
    <property type="entry name" value="Nucleoside Triphosphate Pyrophosphohydrolase"/>
    <property type="match status" value="1"/>
</dbReference>
<dbReference type="SUPFAM" id="SSF55811">
    <property type="entry name" value="Nudix"/>
    <property type="match status" value="1"/>
</dbReference>